<dbReference type="AlphaFoldDB" id="A0A6P5Y5G3"/>
<dbReference type="InterPro" id="IPR056775">
    <property type="entry name" value="YABBY_C"/>
</dbReference>
<dbReference type="FunFam" id="1.10.30.10:FF:000053">
    <property type="entry name" value="Protein CRABS CLAW"/>
    <property type="match status" value="1"/>
</dbReference>
<comment type="similarity">
    <text evidence="2">Belongs to the YABBY family.</text>
</comment>
<dbReference type="PANTHER" id="PTHR31675">
    <property type="entry name" value="PROTEIN YABBY 6-RELATED"/>
    <property type="match status" value="1"/>
</dbReference>
<keyword evidence="10" id="KW-1185">Reference proteome</keyword>
<dbReference type="OrthoDB" id="667577at2759"/>
<evidence type="ECO:0000256" key="6">
    <source>
        <dbReference type="ARBA" id="ARBA00023242"/>
    </source>
</evidence>
<evidence type="ECO:0000259" key="8">
    <source>
        <dbReference type="Pfam" id="PF04690"/>
    </source>
</evidence>
<comment type="subcellular location">
    <subcellularLocation>
        <location evidence="1">Nucleus</location>
    </subcellularLocation>
</comment>
<feature type="compositionally biased region" description="Low complexity" evidence="7">
    <location>
        <begin position="91"/>
        <end position="104"/>
    </location>
</feature>
<dbReference type="InterPro" id="IPR036910">
    <property type="entry name" value="HMG_box_dom_sf"/>
</dbReference>
<gene>
    <name evidence="11" type="primary">LOC111289052</name>
</gene>
<keyword evidence="6" id="KW-0539">Nucleus</keyword>
<dbReference type="PANTHER" id="PTHR31675:SF1">
    <property type="entry name" value="PROTEIN CRABS CLAW"/>
    <property type="match status" value="1"/>
</dbReference>
<name>A0A6P5Y5G3_DURZI</name>
<dbReference type="CDD" id="cd00084">
    <property type="entry name" value="HMG-box_SF"/>
    <property type="match status" value="1"/>
</dbReference>
<dbReference type="InterPro" id="IPR006780">
    <property type="entry name" value="YABBY"/>
</dbReference>
<dbReference type="GO" id="GO:0010582">
    <property type="term" value="P:floral meristem determinacy"/>
    <property type="evidence" value="ECO:0007669"/>
    <property type="project" value="TreeGrafter"/>
</dbReference>
<evidence type="ECO:0000313" key="11">
    <source>
        <dbReference type="RefSeq" id="XP_022735659.1"/>
    </source>
</evidence>
<reference evidence="11" key="1">
    <citation type="submission" date="2025-08" db="UniProtKB">
        <authorList>
            <consortium name="RefSeq"/>
        </authorList>
    </citation>
    <scope>IDENTIFICATION</scope>
    <source>
        <tissue evidence="11">Fruit stalk</tissue>
    </source>
</reference>
<keyword evidence="5" id="KW-0862">Zinc</keyword>
<feature type="domain" description="YABBY protein C-terminal" evidence="8">
    <location>
        <begin position="99"/>
        <end position="161"/>
    </location>
</feature>
<dbReference type="Pfam" id="PF04690">
    <property type="entry name" value="YABBY"/>
    <property type="match status" value="1"/>
</dbReference>
<evidence type="ECO:0000256" key="2">
    <source>
        <dbReference type="ARBA" id="ARBA00010325"/>
    </source>
</evidence>
<dbReference type="Gene3D" id="1.10.30.10">
    <property type="entry name" value="High mobility group box domain"/>
    <property type="match status" value="1"/>
</dbReference>
<proteinExistence type="inferred from homology"/>
<dbReference type="GO" id="GO:0048366">
    <property type="term" value="P:leaf development"/>
    <property type="evidence" value="ECO:0007669"/>
    <property type="project" value="TreeGrafter"/>
</dbReference>
<dbReference type="GO" id="GO:0005634">
    <property type="term" value="C:nucleus"/>
    <property type="evidence" value="ECO:0007669"/>
    <property type="project" value="UniProtKB-SubCell"/>
</dbReference>
<accession>A0A6P5Y5G3</accession>
<sequence length="308" mass="34558">MNLDEKVGMDLVPQSEHLCYVRCNFCNTVLAVGIPCKRLLDTVTVKCGHCSNLSFLSTRPPLQGQCLDPQTSLTLQEKQSFCGDFRKGTQSSSPSSSTSSEPSSPKAPFVVKPPEKKHRLPSAYNRFMKEEIQRIKAANPEIPHREAFSAAAKNWARYIPNSPAASSASASSRNVRKQDTIMINEVIIHESATKTKLRDSPGIWRMTTSKNLDCVKCDLAIYFATLMSKDFRFDNEEDLLILRENLRLLSMALSIYEQLNTLRNHFLQTANLVSTTPNHYLNSITYPMKSSAPNDFSSQISKLQKTCI</sequence>
<feature type="region of interest" description="Disordered" evidence="7">
    <location>
        <begin position="85"/>
        <end position="117"/>
    </location>
</feature>
<evidence type="ECO:0000256" key="5">
    <source>
        <dbReference type="ARBA" id="ARBA00022833"/>
    </source>
</evidence>
<dbReference type="Pfam" id="PF24868">
    <property type="entry name" value="YABBY_N"/>
    <property type="match status" value="1"/>
</dbReference>
<dbReference type="Proteomes" id="UP000515121">
    <property type="component" value="Unplaced"/>
</dbReference>
<dbReference type="RefSeq" id="XP_022735659.1">
    <property type="nucleotide sequence ID" value="XM_022879924.1"/>
</dbReference>
<keyword evidence="3" id="KW-0479">Metal-binding</keyword>
<dbReference type="GeneID" id="111289052"/>
<feature type="domain" description="YABBY N-terminal" evidence="9">
    <location>
        <begin position="14"/>
        <end position="63"/>
    </location>
</feature>
<protein>
    <submittedName>
        <fullName evidence="11">Protein CRABS CLAW-like</fullName>
    </submittedName>
</protein>
<organism evidence="10 11">
    <name type="scientific">Durio zibethinus</name>
    <name type="common">Durian</name>
    <dbReference type="NCBI Taxonomy" id="66656"/>
    <lineage>
        <taxon>Eukaryota</taxon>
        <taxon>Viridiplantae</taxon>
        <taxon>Streptophyta</taxon>
        <taxon>Embryophyta</taxon>
        <taxon>Tracheophyta</taxon>
        <taxon>Spermatophyta</taxon>
        <taxon>Magnoliopsida</taxon>
        <taxon>eudicotyledons</taxon>
        <taxon>Gunneridae</taxon>
        <taxon>Pentapetalae</taxon>
        <taxon>rosids</taxon>
        <taxon>malvids</taxon>
        <taxon>Malvales</taxon>
        <taxon>Malvaceae</taxon>
        <taxon>Helicteroideae</taxon>
        <taxon>Durio</taxon>
    </lineage>
</organism>
<evidence type="ECO:0000256" key="4">
    <source>
        <dbReference type="ARBA" id="ARBA00022771"/>
    </source>
</evidence>
<keyword evidence="4" id="KW-0863">Zinc-finger</keyword>
<dbReference type="GO" id="GO:0008270">
    <property type="term" value="F:zinc ion binding"/>
    <property type="evidence" value="ECO:0007669"/>
    <property type="project" value="UniProtKB-KW"/>
</dbReference>
<dbReference type="GO" id="GO:0045165">
    <property type="term" value="P:cell fate commitment"/>
    <property type="evidence" value="ECO:0007669"/>
    <property type="project" value="TreeGrafter"/>
</dbReference>
<evidence type="ECO:0000256" key="7">
    <source>
        <dbReference type="SAM" id="MobiDB-lite"/>
    </source>
</evidence>
<dbReference type="InterPro" id="IPR056776">
    <property type="entry name" value="YABBY_N"/>
</dbReference>
<dbReference type="GO" id="GO:0048479">
    <property type="term" value="P:style development"/>
    <property type="evidence" value="ECO:0007669"/>
    <property type="project" value="TreeGrafter"/>
</dbReference>
<evidence type="ECO:0000313" key="10">
    <source>
        <dbReference type="Proteomes" id="UP000515121"/>
    </source>
</evidence>
<dbReference type="SUPFAM" id="SSF47095">
    <property type="entry name" value="HMG-box"/>
    <property type="match status" value="1"/>
</dbReference>
<evidence type="ECO:0000259" key="9">
    <source>
        <dbReference type="Pfam" id="PF24868"/>
    </source>
</evidence>
<evidence type="ECO:0000256" key="1">
    <source>
        <dbReference type="ARBA" id="ARBA00004123"/>
    </source>
</evidence>
<evidence type="ECO:0000256" key="3">
    <source>
        <dbReference type="ARBA" id="ARBA00022723"/>
    </source>
</evidence>
<dbReference type="KEGG" id="dzi:111289052"/>